<evidence type="ECO:0000313" key="3">
    <source>
        <dbReference type="Proteomes" id="UP000012153"/>
    </source>
</evidence>
<keyword evidence="1" id="KW-0472">Membrane</keyword>
<proteinExistence type="predicted"/>
<dbReference type="NCBIfam" id="TIGR04417">
    <property type="entry name" value="PFTS_polysacc"/>
    <property type="match status" value="1"/>
</dbReference>
<feature type="transmembrane region" description="Helical" evidence="1">
    <location>
        <begin position="205"/>
        <end position="225"/>
    </location>
</feature>
<dbReference type="Proteomes" id="UP000012153">
    <property type="component" value="Unassembled WGS sequence"/>
</dbReference>
<dbReference type="InterPro" id="IPR030932">
    <property type="entry name" value="PFTS_polysacc"/>
</dbReference>
<accession>M6UF22</accession>
<dbReference type="AlphaFoldDB" id="M6UF22"/>
<dbReference type="EMBL" id="AHOP02000001">
    <property type="protein sequence ID" value="EMO43140.1"/>
    <property type="molecule type" value="Genomic_DNA"/>
</dbReference>
<keyword evidence="1" id="KW-1133">Transmembrane helix</keyword>
<protein>
    <recommendedName>
        <fullName evidence="4">Polysaccharide biosynthesis PFTS motif protein</fullName>
    </recommendedName>
</protein>
<sequence length="521" mass="62234">MKQDKINKYNFYYYINAEIEKFLQHVSLNYSARLTKSEINRICQIIVNFSYHSLLKISAKIENIQDSLNFCEIDEYIQVDNLKININKGVFKLNLKYRIEIVFYSITYCFYALKNMIKGFLFGYKEKKTKHTIVSDLAIHQYYSNENIKELKNAIDADRFPLLKEADYILLKSKVFHNLKFDNLSFYWNPIFGIFSEIKWNVLDLIYLSFSLFFFLLKELFFIFFSESRFLLLEDRVKQQIVSFLTKFDLIEYFIITNSECISQELYLSNTPNKNFKTALVWYSTNSKLFKYKKKYADPNETSFPWLKLINVDLHFIWNLDQKNWLVDLGSQSELKIFGPILLENPYKKADSNIFNEEYFNIIIFDVTPVSPKFHATFFSHSYIFYSLENTIKIINDTLDWAKNKKAKVYMKNKRETTEIHSREYAEFIEKCIAQRQLHHINYDISIDFILDSKVDFVLCSPFTSVSNFAAYHQKKSAYYDPVSVLECNFVLENNQFFLSGKSELHDLLDKQYLEFLKKEF</sequence>
<evidence type="ECO:0000313" key="2">
    <source>
        <dbReference type="EMBL" id="EMO43140.1"/>
    </source>
</evidence>
<gene>
    <name evidence="2" type="ORF">LEP1GSC186_2501</name>
</gene>
<organism evidence="2 3">
    <name type="scientific">Leptospira noguchii serovar Autumnalis str. ZUN142</name>
    <dbReference type="NCBI Taxonomy" id="1085540"/>
    <lineage>
        <taxon>Bacteria</taxon>
        <taxon>Pseudomonadati</taxon>
        <taxon>Spirochaetota</taxon>
        <taxon>Spirochaetia</taxon>
        <taxon>Leptospirales</taxon>
        <taxon>Leptospiraceae</taxon>
        <taxon>Leptospira</taxon>
    </lineage>
</organism>
<reference evidence="2 3" key="1">
    <citation type="submission" date="2013-01" db="EMBL/GenBank/DDBJ databases">
        <authorList>
            <person name="Harkins D.M."/>
            <person name="Durkin A.S."/>
            <person name="Brinkac L.M."/>
            <person name="Haft D.H."/>
            <person name="Selengut J.D."/>
            <person name="Sanka R."/>
            <person name="DePew J."/>
            <person name="Purushe J."/>
            <person name="Matthias M.A."/>
            <person name="Vinetz J.M."/>
            <person name="Sutton G.G."/>
            <person name="Nierman W.C."/>
            <person name="Fouts D.E."/>
        </authorList>
    </citation>
    <scope>NUCLEOTIDE SEQUENCE [LARGE SCALE GENOMIC DNA]</scope>
    <source>
        <strain evidence="2 3">ZUN142</strain>
    </source>
</reference>
<dbReference type="RefSeq" id="WP_004434717.1">
    <property type="nucleotide sequence ID" value="NZ_AHOP02000001.1"/>
</dbReference>
<name>M6UF22_9LEPT</name>
<evidence type="ECO:0000256" key="1">
    <source>
        <dbReference type="SAM" id="Phobius"/>
    </source>
</evidence>
<comment type="caution">
    <text evidence="2">The sequence shown here is derived from an EMBL/GenBank/DDBJ whole genome shotgun (WGS) entry which is preliminary data.</text>
</comment>
<keyword evidence="1" id="KW-0812">Transmembrane</keyword>
<evidence type="ECO:0008006" key="4">
    <source>
        <dbReference type="Google" id="ProtNLM"/>
    </source>
</evidence>